<dbReference type="KEGG" id="trg:TRUGW13939_11061"/>
<dbReference type="AlphaFoldDB" id="A0A7H8RBQ5"/>
<feature type="compositionally biased region" description="Low complexity" evidence="1">
    <location>
        <begin position="17"/>
        <end position="36"/>
    </location>
</feature>
<sequence length="763" mass="84133">MTPVTPRHRGASFLHPRSAYSGRSSRRSSASMSGAEGRMRVRSQLSDPSILIPATSQTSDSVHQSTLDESLLLGTSAIQDSDSSYQWGVPGDVVTVREDPHYPDNQNMFPAINIESTAPTPITLPDDDMLNLSLSPNSSESNLRFILGVIQGNYSRHPNPEAYVSELARFAFPQEPHSPATSPARGDSYLCLICDPPQAFGTPGAFKRHVNEQHQPKSHFHCRICNRFRHPRKDKLRSHLWNAHSRRANKEQISRCEVMNPVPLVCNICALQGRGYHPGPFDSWNSWYEAIRSHCRRQAPQPPPPASSQFFPDNDGGGAGGYGGATGYGSASHGASPSGSSSLPGNDWNMGTIWSGGPHYGPTSSRNAVPLDASADRPSCSDIKPTQDATRNDLSKDGDSNQNSRQLFRDPNISQRDRADKDTGVSKGHCSRCNHGYDSCPGCPQKRIPGYCHLCSGPATAVGADHNYQSCNPPQRKDPPLARLVHGLSKLSLEHQQTVSNSDVPRKQVLSNHSKSVYRNDTVNSAQPWSSMTIRFIPAAVNEFNPVYCLVVSISRLSLESRYMSQLMRIDDYPMITVDALMTGQKMLKNIHENPPGSSEKLVKQISRCQTALTAIGSEMSTTPSQYTAAQKARQKRLSSLWARLRAVTFVLALQKEVITDEIQEGPPLDKNTQPTLLKTIGKNISPLAELGSLFQLVYKYFYGDFWASSGLLGDTKKLVLEDSSRVFTFLRAVVKRISDPQESFLKEYAATEFSAFIKDILY</sequence>
<evidence type="ECO:0000313" key="3">
    <source>
        <dbReference type="EMBL" id="QKX63889.1"/>
    </source>
</evidence>
<dbReference type="EMBL" id="CP055903">
    <property type="protein sequence ID" value="QKX63889.1"/>
    <property type="molecule type" value="Genomic_DNA"/>
</dbReference>
<dbReference type="SMART" id="SM00355">
    <property type="entry name" value="ZnF_C2H2"/>
    <property type="match status" value="2"/>
</dbReference>
<feature type="compositionally biased region" description="Basic and acidic residues" evidence="1">
    <location>
        <begin position="415"/>
        <end position="424"/>
    </location>
</feature>
<dbReference type="Proteomes" id="UP000509510">
    <property type="component" value="Chromosome VI"/>
</dbReference>
<feature type="compositionally biased region" description="Basic and acidic residues" evidence="1">
    <location>
        <begin position="390"/>
        <end position="399"/>
    </location>
</feature>
<protein>
    <recommendedName>
        <fullName evidence="2">C2H2-type domain-containing protein</fullName>
    </recommendedName>
</protein>
<feature type="domain" description="C2H2-type" evidence="2">
    <location>
        <begin position="189"/>
        <end position="214"/>
    </location>
</feature>
<dbReference type="Gene3D" id="3.30.160.60">
    <property type="entry name" value="Classic Zinc Finger"/>
    <property type="match status" value="1"/>
</dbReference>
<feature type="compositionally biased region" description="Low complexity" evidence="1">
    <location>
        <begin position="328"/>
        <end position="344"/>
    </location>
</feature>
<feature type="domain" description="C2H2-type" evidence="2">
    <location>
        <begin position="220"/>
        <end position="244"/>
    </location>
</feature>
<keyword evidence="4" id="KW-1185">Reference proteome</keyword>
<dbReference type="InterPro" id="IPR013087">
    <property type="entry name" value="Znf_C2H2_type"/>
</dbReference>
<evidence type="ECO:0000259" key="2">
    <source>
        <dbReference type="SMART" id="SM00355"/>
    </source>
</evidence>
<dbReference type="GeneID" id="55998540"/>
<feature type="region of interest" description="Disordered" evidence="1">
    <location>
        <begin position="1"/>
        <end position="48"/>
    </location>
</feature>
<accession>A0A7H8RBQ5</accession>
<dbReference type="OrthoDB" id="4225375at2759"/>
<name>A0A7H8RBQ5_TALRU</name>
<evidence type="ECO:0000313" key="4">
    <source>
        <dbReference type="Proteomes" id="UP000509510"/>
    </source>
</evidence>
<gene>
    <name evidence="3" type="ORF">TRUGW13939_11061</name>
</gene>
<feature type="region of interest" description="Disordered" evidence="1">
    <location>
        <begin position="295"/>
        <end position="344"/>
    </location>
</feature>
<evidence type="ECO:0000256" key="1">
    <source>
        <dbReference type="SAM" id="MobiDB-lite"/>
    </source>
</evidence>
<feature type="compositionally biased region" description="Basic residues" evidence="1">
    <location>
        <begin position="1"/>
        <end position="10"/>
    </location>
</feature>
<feature type="region of interest" description="Disordered" evidence="1">
    <location>
        <begin position="359"/>
        <end position="428"/>
    </location>
</feature>
<proteinExistence type="predicted"/>
<reference evidence="4" key="1">
    <citation type="submission" date="2020-06" db="EMBL/GenBank/DDBJ databases">
        <title>A chromosome-scale genome assembly of Talaromyces rugulosus W13939.</title>
        <authorList>
            <person name="Wang B."/>
            <person name="Guo L."/>
            <person name="Ye K."/>
            <person name="Wang L."/>
        </authorList>
    </citation>
    <scope>NUCLEOTIDE SEQUENCE [LARGE SCALE GENOMIC DNA]</scope>
    <source>
        <strain evidence="4">W13939</strain>
    </source>
</reference>
<dbReference type="RefSeq" id="XP_035350063.1">
    <property type="nucleotide sequence ID" value="XM_035494170.1"/>
</dbReference>
<feature type="compositionally biased region" description="Gly residues" evidence="1">
    <location>
        <begin position="315"/>
        <end position="327"/>
    </location>
</feature>
<organism evidence="3 4">
    <name type="scientific">Talaromyces rugulosus</name>
    <name type="common">Penicillium rugulosum</name>
    <dbReference type="NCBI Taxonomy" id="121627"/>
    <lineage>
        <taxon>Eukaryota</taxon>
        <taxon>Fungi</taxon>
        <taxon>Dikarya</taxon>
        <taxon>Ascomycota</taxon>
        <taxon>Pezizomycotina</taxon>
        <taxon>Eurotiomycetes</taxon>
        <taxon>Eurotiomycetidae</taxon>
        <taxon>Eurotiales</taxon>
        <taxon>Trichocomaceae</taxon>
        <taxon>Talaromyces</taxon>
        <taxon>Talaromyces sect. Islandici</taxon>
    </lineage>
</organism>